<dbReference type="EMBL" id="OV725079">
    <property type="protein sequence ID" value="CAH1395809.1"/>
    <property type="molecule type" value="Genomic_DNA"/>
</dbReference>
<evidence type="ECO:0000313" key="4">
    <source>
        <dbReference type="Proteomes" id="UP001152798"/>
    </source>
</evidence>
<feature type="region of interest" description="Disordered" evidence="1">
    <location>
        <begin position="399"/>
        <end position="420"/>
    </location>
</feature>
<keyword evidence="4" id="KW-1185">Reference proteome</keyword>
<evidence type="ECO:0000313" key="3">
    <source>
        <dbReference type="EMBL" id="CAH1395809.1"/>
    </source>
</evidence>
<feature type="compositionally biased region" description="Basic and acidic residues" evidence="1">
    <location>
        <begin position="409"/>
        <end position="420"/>
    </location>
</feature>
<feature type="chain" id="PRO_5040257838" evidence="2">
    <location>
        <begin position="19"/>
        <end position="463"/>
    </location>
</feature>
<gene>
    <name evidence="3" type="ORF">NEZAVI_LOCUS6014</name>
</gene>
<dbReference type="AlphaFoldDB" id="A0A9P0H5L3"/>
<keyword evidence="2" id="KW-0732">Signal</keyword>
<dbReference type="Pfam" id="PF11901">
    <property type="entry name" value="DM9"/>
    <property type="match status" value="1"/>
</dbReference>
<protein>
    <submittedName>
        <fullName evidence="3">Uncharacterized protein</fullName>
    </submittedName>
</protein>
<evidence type="ECO:0000256" key="2">
    <source>
        <dbReference type="SAM" id="SignalP"/>
    </source>
</evidence>
<dbReference type="InterPro" id="IPR006616">
    <property type="entry name" value="DM9_repeat"/>
</dbReference>
<dbReference type="Proteomes" id="UP001152798">
    <property type="component" value="Chromosome 3"/>
</dbReference>
<dbReference type="PANTHER" id="PTHR31649:SF11">
    <property type="entry name" value="PROTEIN UNZIPPED"/>
    <property type="match status" value="1"/>
</dbReference>
<name>A0A9P0H5L3_NEZVI</name>
<organism evidence="3 4">
    <name type="scientific">Nezara viridula</name>
    <name type="common">Southern green stink bug</name>
    <name type="synonym">Cimex viridulus</name>
    <dbReference type="NCBI Taxonomy" id="85310"/>
    <lineage>
        <taxon>Eukaryota</taxon>
        <taxon>Metazoa</taxon>
        <taxon>Ecdysozoa</taxon>
        <taxon>Arthropoda</taxon>
        <taxon>Hexapoda</taxon>
        <taxon>Insecta</taxon>
        <taxon>Pterygota</taxon>
        <taxon>Neoptera</taxon>
        <taxon>Paraneoptera</taxon>
        <taxon>Hemiptera</taxon>
        <taxon>Heteroptera</taxon>
        <taxon>Panheteroptera</taxon>
        <taxon>Pentatomomorpha</taxon>
        <taxon>Pentatomoidea</taxon>
        <taxon>Pentatomidae</taxon>
        <taxon>Pentatominae</taxon>
        <taxon>Nezara</taxon>
    </lineage>
</organism>
<dbReference type="OrthoDB" id="428159at2759"/>
<sequence>MIIQKCAIVAILISYVEAFSETSVYLKSSDIFMNKLVTSSTLRWISAEKGSHPETAVEGTFETVKNELGGLFQRKIYICRAKHIGMGKWVPGQLKTGSGGCLISQHDKVETYEKYEVLENVEGGARLSWGKWSKLSDVPVGAVSAGESYVARKKIKLDDDPNTESLGVTHLIGKLTDYSGFAKLTAVNEEGKEQDFTEGEILMETEPIRYELTNIKFTTINNNKKTVKKQTVDLGKHTLENTQNISGKVDMVIGFDANSSVYWGQGKAMLKGLTTVIRNSTSNHLEEIKWGISEDENRQNVCKVEMFLHPGTAVNVTLKGIITETETPYTAKLIAIYQDGAHGARTIQGIHQEIRMTDTKPEFSDIFFTGNFSLVPTTTTTTTTTTTLVPTTLQLTTESNSISTNEISDDSKREKTMMNDEGSRLNATNKTISTAGSSTASSLNYGYKLLITLFLVTLWRKQI</sequence>
<accession>A0A9P0H5L3</accession>
<reference evidence="3" key="1">
    <citation type="submission" date="2022-01" db="EMBL/GenBank/DDBJ databases">
        <authorList>
            <person name="King R."/>
        </authorList>
    </citation>
    <scope>NUCLEOTIDE SEQUENCE</scope>
</reference>
<feature type="signal peptide" evidence="2">
    <location>
        <begin position="1"/>
        <end position="18"/>
    </location>
</feature>
<proteinExistence type="predicted"/>
<evidence type="ECO:0000256" key="1">
    <source>
        <dbReference type="SAM" id="MobiDB-lite"/>
    </source>
</evidence>
<dbReference type="PANTHER" id="PTHR31649">
    <property type="entry name" value="AGAP009604-PA"/>
    <property type="match status" value="1"/>
</dbReference>